<accession>A0AA39RC33</accession>
<evidence type="ECO:0000313" key="3">
    <source>
        <dbReference type="Proteomes" id="UP001168877"/>
    </source>
</evidence>
<dbReference type="AlphaFoldDB" id="A0AA39RC33"/>
<sequence>MVLVYPGHCGTGREGKRERNRRPSLPVAVADGRRRCRSPSLPVAVAAGRRRRRCPLHRVELLHRRCRERKEEKQLQFAVDIASLLSPSARLPVSLPPSQLASPSLPLSPKPLLSGLI</sequence>
<dbReference type="Proteomes" id="UP001168877">
    <property type="component" value="Unassembled WGS sequence"/>
</dbReference>
<dbReference type="EMBL" id="JAUESC010000388">
    <property type="protein sequence ID" value="KAK0570722.1"/>
    <property type="molecule type" value="Genomic_DNA"/>
</dbReference>
<reference evidence="2" key="1">
    <citation type="journal article" date="2022" name="Plant J.">
        <title>Strategies of tolerance reflected in two North American maple genomes.</title>
        <authorList>
            <person name="McEvoy S.L."/>
            <person name="Sezen U.U."/>
            <person name="Trouern-Trend A."/>
            <person name="McMahon S.M."/>
            <person name="Schaberg P.G."/>
            <person name="Yang J."/>
            <person name="Wegrzyn J.L."/>
            <person name="Swenson N.G."/>
        </authorList>
    </citation>
    <scope>NUCLEOTIDE SEQUENCE</scope>
    <source>
        <strain evidence="2">NS2018</strain>
    </source>
</reference>
<comment type="caution">
    <text evidence="2">The sequence shown here is derived from an EMBL/GenBank/DDBJ whole genome shotgun (WGS) entry which is preliminary data.</text>
</comment>
<organism evidence="2 3">
    <name type="scientific">Acer saccharum</name>
    <name type="common">Sugar maple</name>
    <dbReference type="NCBI Taxonomy" id="4024"/>
    <lineage>
        <taxon>Eukaryota</taxon>
        <taxon>Viridiplantae</taxon>
        <taxon>Streptophyta</taxon>
        <taxon>Embryophyta</taxon>
        <taxon>Tracheophyta</taxon>
        <taxon>Spermatophyta</taxon>
        <taxon>Magnoliopsida</taxon>
        <taxon>eudicotyledons</taxon>
        <taxon>Gunneridae</taxon>
        <taxon>Pentapetalae</taxon>
        <taxon>rosids</taxon>
        <taxon>malvids</taxon>
        <taxon>Sapindales</taxon>
        <taxon>Sapindaceae</taxon>
        <taxon>Hippocastanoideae</taxon>
        <taxon>Acereae</taxon>
        <taxon>Acer</taxon>
    </lineage>
</organism>
<reference evidence="2" key="2">
    <citation type="submission" date="2023-06" db="EMBL/GenBank/DDBJ databases">
        <authorList>
            <person name="Swenson N.G."/>
            <person name="Wegrzyn J.L."/>
            <person name="Mcevoy S.L."/>
        </authorList>
    </citation>
    <scope>NUCLEOTIDE SEQUENCE</scope>
    <source>
        <strain evidence="2">NS2018</strain>
        <tissue evidence="2">Leaf</tissue>
    </source>
</reference>
<keyword evidence="3" id="KW-1185">Reference proteome</keyword>
<protein>
    <submittedName>
        <fullName evidence="2">Uncharacterized protein</fullName>
    </submittedName>
</protein>
<gene>
    <name evidence="2" type="ORF">LWI29_005492</name>
</gene>
<proteinExistence type="predicted"/>
<evidence type="ECO:0000313" key="2">
    <source>
        <dbReference type="EMBL" id="KAK0570722.1"/>
    </source>
</evidence>
<name>A0AA39RC33_ACESA</name>
<evidence type="ECO:0000256" key="1">
    <source>
        <dbReference type="SAM" id="MobiDB-lite"/>
    </source>
</evidence>
<feature type="region of interest" description="Disordered" evidence="1">
    <location>
        <begin position="93"/>
        <end position="117"/>
    </location>
</feature>